<dbReference type="AlphaFoldDB" id="A0A1R4ICV5"/>
<dbReference type="EMBL" id="FUKO01000004">
    <property type="protein sequence ID" value="SJN17414.1"/>
    <property type="molecule type" value="Genomic_DNA"/>
</dbReference>
<keyword evidence="2" id="KW-1185">Reference proteome</keyword>
<protein>
    <submittedName>
        <fullName evidence="1">Uncharacterized protein</fullName>
    </submittedName>
</protein>
<dbReference type="Proteomes" id="UP000196320">
    <property type="component" value="Unassembled WGS sequence"/>
</dbReference>
<accession>A0A1R4ICV5</accession>
<reference evidence="1 2" key="1">
    <citation type="submission" date="2017-02" db="EMBL/GenBank/DDBJ databases">
        <authorList>
            <person name="Peterson S.W."/>
        </authorList>
    </citation>
    <scope>NUCLEOTIDE SEQUENCE [LARGE SCALE GENOMIC DNA]</scope>
    <source>
        <strain evidence="1 2">B Mb 05.01</strain>
    </source>
</reference>
<gene>
    <name evidence="1" type="ORF">FM104_01390</name>
</gene>
<dbReference type="RefSeq" id="WP_087129667.1">
    <property type="nucleotide sequence ID" value="NZ_FUKO01000004.1"/>
</dbReference>
<name>A0A1R4ICV5_9MICO</name>
<sequence>MYSILSAEAPASEDLWAVFAALRLLDEGADAIASARTEVARLADDAHWETKGVRKLRRALMELCVTLGVEHGELSFVRETIAREAVS</sequence>
<evidence type="ECO:0000313" key="1">
    <source>
        <dbReference type="EMBL" id="SJN17414.1"/>
    </source>
</evidence>
<organism evidence="1 2">
    <name type="scientific">Microbacterium esteraromaticum</name>
    <dbReference type="NCBI Taxonomy" id="57043"/>
    <lineage>
        <taxon>Bacteria</taxon>
        <taxon>Bacillati</taxon>
        <taxon>Actinomycetota</taxon>
        <taxon>Actinomycetes</taxon>
        <taxon>Micrococcales</taxon>
        <taxon>Microbacteriaceae</taxon>
        <taxon>Microbacterium</taxon>
    </lineage>
</organism>
<proteinExistence type="predicted"/>
<evidence type="ECO:0000313" key="2">
    <source>
        <dbReference type="Proteomes" id="UP000196320"/>
    </source>
</evidence>